<protein>
    <submittedName>
        <fullName evidence="2">T cell immunoreceptor with Ig and ITIM domains</fullName>
    </submittedName>
</protein>
<dbReference type="GO" id="GO:0009986">
    <property type="term" value="C:cell surface"/>
    <property type="evidence" value="ECO:0007669"/>
    <property type="project" value="Ensembl"/>
</dbReference>
<dbReference type="GO" id="GO:0042267">
    <property type="term" value="P:natural killer cell mediated cytotoxicity"/>
    <property type="evidence" value="ECO:0007669"/>
    <property type="project" value="Ensembl"/>
</dbReference>
<dbReference type="InterPro" id="IPR013783">
    <property type="entry name" value="Ig-like_fold"/>
</dbReference>
<dbReference type="GO" id="GO:0050868">
    <property type="term" value="P:negative regulation of T cell activation"/>
    <property type="evidence" value="ECO:0007669"/>
    <property type="project" value="Ensembl"/>
</dbReference>
<dbReference type="Pfam" id="PF07686">
    <property type="entry name" value="V-set"/>
    <property type="match status" value="1"/>
</dbReference>
<dbReference type="Proteomes" id="UP000594220">
    <property type="component" value="Unplaced"/>
</dbReference>
<gene>
    <name evidence="2" type="primary">TIGIT</name>
</gene>
<dbReference type="SUPFAM" id="SSF48726">
    <property type="entry name" value="Immunoglobulin"/>
    <property type="match status" value="1"/>
</dbReference>
<evidence type="ECO:0000259" key="1">
    <source>
        <dbReference type="Pfam" id="PF07686"/>
    </source>
</evidence>
<evidence type="ECO:0000313" key="2">
    <source>
        <dbReference type="Ensembl" id="ENSCPRP00005005360.1"/>
    </source>
</evidence>
<dbReference type="AlphaFoldDB" id="A0A7M4E6V7"/>
<dbReference type="GO" id="GO:0005102">
    <property type="term" value="F:signaling receptor binding"/>
    <property type="evidence" value="ECO:0007669"/>
    <property type="project" value="Ensembl"/>
</dbReference>
<keyword evidence="3" id="KW-1185">Reference proteome</keyword>
<dbReference type="GO" id="GO:0032695">
    <property type="term" value="P:negative regulation of interleukin-12 production"/>
    <property type="evidence" value="ECO:0007669"/>
    <property type="project" value="Ensembl"/>
</dbReference>
<dbReference type="Ensembl" id="ENSCPRT00005006290.1">
    <property type="protein sequence ID" value="ENSCPRP00005005360.1"/>
    <property type="gene ID" value="ENSCPRG00005003855.1"/>
</dbReference>
<evidence type="ECO:0000313" key="3">
    <source>
        <dbReference type="Proteomes" id="UP000594220"/>
    </source>
</evidence>
<dbReference type="InterPro" id="IPR036179">
    <property type="entry name" value="Ig-like_dom_sf"/>
</dbReference>
<dbReference type="GO" id="GO:0042802">
    <property type="term" value="F:identical protein binding"/>
    <property type="evidence" value="ECO:0007669"/>
    <property type="project" value="Ensembl"/>
</dbReference>
<sequence>MELFGWLMNILTAGNISASENSNVTLQCHLSMTNITVSLVTWDQCNQVQLAVYLNKDIGRVQPAFMDKISLAAEYGIIVHLLGVNDTGDYCCKFHTFPDGLYEGRVSLEMTGESMKVLIIQIYEGWEKPKIHMPPRIMHKAFLKSSRHDNHSQGPIRASMAQEVVASTSSVRTQEESDGGHEYFNVLQYKSHKSSSTSAVVQIH</sequence>
<name>A0A7M4E6V7_CROPO</name>
<dbReference type="GO" id="GO:0032733">
    <property type="term" value="P:positive regulation of interleukin-10 production"/>
    <property type="evidence" value="ECO:0007669"/>
    <property type="project" value="Ensembl"/>
</dbReference>
<dbReference type="GO" id="GO:0005886">
    <property type="term" value="C:plasma membrane"/>
    <property type="evidence" value="ECO:0007669"/>
    <property type="project" value="Ensembl"/>
</dbReference>
<dbReference type="GO" id="GO:0045953">
    <property type="term" value="P:negative regulation of natural killer cell mediated cytotoxicity"/>
    <property type="evidence" value="ECO:0007669"/>
    <property type="project" value="Ensembl"/>
</dbReference>
<proteinExistence type="predicted"/>
<dbReference type="InterPro" id="IPR042948">
    <property type="entry name" value="TIGIT"/>
</dbReference>
<dbReference type="GeneTree" id="ENSGT00390000012671"/>
<dbReference type="InterPro" id="IPR013106">
    <property type="entry name" value="Ig_V-set"/>
</dbReference>
<dbReference type="GO" id="GO:0038023">
    <property type="term" value="F:signaling receptor activity"/>
    <property type="evidence" value="ECO:0007669"/>
    <property type="project" value="Ensembl"/>
</dbReference>
<reference evidence="2" key="2">
    <citation type="submission" date="2025-09" db="UniProtKB">
        <authorList>
            <consortium name="Ensembl"/>
        </authorList>
    </citation>
    <scope>IDENTIFICATION</scope>
</reference>
<feature type="domain" description="Immunoglobulin V-set" evidence="1">
    <location>
        <begin position="15"/>
        <end position="108"/>
    </location>
</feature>
<dbReference type="PANTHER" id="PTHR47734">
    <property type="entry name" value="T-CELL IMMUNORECEPTOR WITH IG AND ITIM DOMAINS PROTEIN, TIGIT"/>
    <property type="match status" value="1"/>
</dbReference>
<reference evidence="2" key="1">
    <citation type="submission" date="2025-08" db="UniProtKB">
        <authorList>
            <consortium name="Ensembl"/>
        </authorList>
    </citation>
    <scope>IDENTIFICATION</scope>
</reference>
<organism evidence="2 3">
    <name type="scientific">Crocodylus porosus</name>
    <name type="common">Saltwater crocodile</name>
    <name type="synonym">Estuarine crocodile</name>
    <dbReference type="NCBI Taxonomy" id="8502"/>
    <lineage>
        <taxon>Eukaryota</taxon>
        <taxon>Metazoa</taxon>
        <taxon>Chordata</taxon>
        <taxon>Craniata</taxon>
        <taxon>Vertebrata</taxon>
        <taxon>Euteleostomi</taxon>
        <taxon>Archelosauria</taxon>
        <taxon>Archosauria</taxon>
        <taxon>Crocodylia</taxon>
        <taxon>Longirostres</taxon>
        <taxon>Crocodylidae</taxon>
        <taxon>Crocodylus</taxon>
    </lineage>
</organism>
<dbReference type="Gene3D" id="2.60.40.10">
    <property type="entry name" value="Immunoglobulins"/>
    <property type="match status" value="1"/>
</dbReference>
<dbReference type="PANTHER" id="PTHR47734:SF1">
    <property type="entry name" value="T-CELL IMMUNORECEPTOR WITH IG AND ITIM DOMAINS"/>
    <property type="match status" value="1"/>
</dbReference>
<accession>A0A7M4E6V7</accession>